<feature type="compositionally biased region" description="Pro residues" evidence="1">
    <location>
        <begin position="13"/>
        <end position="22"/>
    </location>
</feature>
<dbReference type="InterPro" id="IPR038877">
    <property type="entry name" value="THSD1"/>
</dbReference>
<evidence type="ECO:0000313" key="2">
    <source>
        <dbReference type="EMBL" id="CAB1419663.1"/>
    </source>
</evidence>
<sequence length="205" mass="21535">MSGNPGCSVPSSIHPPPLPPTSSLPHLSIHPNASGAGLTVNGGWSTWTTWSSCSAVCGRGWQKRSRSCTNPTPLNGGTSCEGQNVQKSACVATCPDCTDVGSKLTPLCFPLDEVRHTNVTPLTPLSVLLWALPPLLSRYLSQTEHQWHGQPQLSAPGEGSPQGQSPPRQKLAEACVADQMGSMLGETQGAEEEEEEEEAAAEAKA</sequence>
<name>A0A9N7TW46_PLEPL</name>
<dbReference type="Gene3D" id="2.20.100.10">
    <property type="entry name" value="Thrombospondin type-1 (TSP1) repeat"/>
    <property type="match status" value="1"/>
</dbReference>
<dbReference type="GO" id="GO:0071944">
    <property type="term" value="C:cell periphery"/>
    <property type="evidence" value="ECO:0007669"/>
    <property type="project" value="TreeGrafter"/>
</dbReference>
<proteinExistence type="predicted"/>
<dbReference type="InterPro" id="IPR000884">
    <property type="entry name" value="TSP1_rpt"/>
</dbReference>
<reference evidence="2" key="1">
    <citation type="submission" date="2020-03" db="EMBL/GenBank/DDBJ databases">
        <authorList>
            <person name="Weist P."/>
        </authorList>
    </citation>
    <scope>NUCLEOTIDE SEQUENCE</scope>
</reference>
<gene>
    <name evidence="2" type="ORF">PLEPLA_LOCUS7514</name>
</gene>
<dbReference type="Pfam" id="PF00090">
    <property type="entry name" value="TSP_1"/>
    <property type="match status" value="1"/>
</dbReference>
<feature type="compositionally biased region" description="Low complexity" evidence="1">
    <location>
        <begin position="154"/>
        <end position="169"/>
    </location>
</feature>
<feature type="compositionally biased region" description="Acidic residues" evidence="1">
    <location>
        <begin position="189"/>
        <end position="205"/>
    </location>
</feature>
<protein>
    <submittedName>
        <fullName evidence="2">Uncharacterized protein</fullName>
    </submittedName>
</protein>
<dbReference type="EMBL" id="CADEAL010000402">
    <property type="protein sequence ID" value="CAB1419663.1"/>
    <property type="molecule type" value="Genomic_DNA"/>
</dbReference>
<dbReference type="PANTHER" id="PTHR16311">
    <property type="entry name" value="THROMBOSPONDIN TYPE I DOMAIN-CONTAINING 1"/>
    <property type="match status" value="1"/>
</dbReference>
<dbReference type="SUPFAM" id="SSF82895">
    <property type="entry name" value="TSP-1 type 1 repeat"/>
    <property type="match status" value="1"/>
</dbReference>
<keyword evidence="3" id="KW-1185">Reference proteome</keyword>
<feature type="region of interest" description="Disordered" evidence="1">
    <location>
        <begin position="147"/>
        <end position="205"/>
    </location>
</feature>
<dbReference type="FunFam" id="2.20.100.10:FF:000008">
    <property type="entry name" value="Unc-5 netrin receptor C"/>
    <property type="match status" value="1"/>
</dbReference>
<comment type="caution">
    <text evidence="2">The sequence shown here is derived from an EMBL/GenBank/DDBJ whole genome shotgun (WGS) entry which is preliminary data.</text>
</comment>
<evidence type="ECO:0000256" key="1">
    <source>
        <dbReference type="SAM" id="MobiDB-lite"/>
    </source>
</evidence>
<feature type="region of interest" description="Disordered" evidence="1">
    <location>
        <begin position="1"/>
        <end position="26"/>
    </location>
</feature>
<dbReference type="AlphaFoldDB" id="A0A9N7TW46"/>
<dbReference type="Proteomes" id="UP001153269">
    <property type="component" value="Unassembled WGS sequence"/>
</dbReference>
<dbReference type="PROSITE" id="PS50092">
    <property type="entry name" value="TSP1"/>
    <property type="match status" value="1"/>
</dbReference>
<dbReference type="PANTHER" id="PTHR16311:SF3">
    <property type="entry name" value="THROMBOSPONDIN TYPE-1 DOMAIN-CONTAINING PROTEIN 1"/>
    <property type="match status" value="1"/>
</dbReference>
<dbReference type="PRINTS" id="PR01705">
    <property type="entry name" value="TSP1REPEAT"/>
</dbReference>
<dbReference type="SMART" id="SM00209">
    <property type="entry name" value="TSP1"/>
    <property type="match status" value="1"/>
</dbReference>
<evidence type="ECO:0000313" key="3">
    <source>
        <dbReference type="Proteomes" id="UP001153269"/>
    </source>
</evidence>
<organism evidence="2 3">
    <name type="scientific">Pleuronectes platessa</name>
    <name type="common">European plaice</name>
    <dbReference type="NCBI Taxonomy" id="8262"/>
    <lineage>
        <taxon>Eukaryota</taxon>
        <taxon>Metazoa</taxon>
        <taxon>Chordata</taxon>
        <taxon>Craniata</taxon>
        <taxon>Vertebrata</taxon>
        <taxon>Euteleostomi</taxon>
        <taxon>Actinopterygii</taxon>
        <taxon>Neopterygii</taxon>
        <taxon>Teleostei</taxon>
        <taxon>Neoteleostei</taxon>
        <taxon>Acanthomorphata</taxon>
        <taxon>Carangaria</taxon>
        <taxon>Pleuronectiformes</taxon>
        <taxon>Pleuronectoidei</taxon>
        <taxon>Pleuronectidae</taxon>
        <taxon>Pleuronectes</taxon>
    </lineage>
</organism>
<accession>A0A9N7TW46</accession>
<dbReference type="InterPro" id="IPR036383">
    <property type="entry name" value="TSP1_rpt_sf"/>
</dbReference>